<accession>A0A1N6F6C4</accession>
<gene>
    <name evidence="1" type="ORF">SAMN05421769_1028</name>
</gene>
<dbReference type="Proteomes" id="UP000184782">
    <property type="component" value="Unassembled WGS sequence"/>
</dbReference>
<proteinExistence type="predicted"/>
<evidence type="ECO:0000313" key="1">
    <source>
        <dbReference type="EMBL" id="SIN90746.1"/>
    </source>
</evidence>
<keyword evidence="2" id="KW-1185">Reference proteome</keyword>
<protein>
    <submittedName>
        <fullName evidence="1">Uncharacterized protein</fullName>
    </submittedName>
</protein>
<reference evidence="2" key="1">
    <citation type="submission" date="2016-12" db="EMBL/GenBank/DDBJ databases">
        <authorList>
            <person name="Varghese N."/>
            <person name="Submissions S."/>
        </authorList>
    </citation>
    <scope>NUCLEOTIDE SEQUENCE [LARGE SCALE GENOMIC DNA]</scope>
    <source>
        <strain evidence="2">DSM 16779</strain>
    </source>
</reference>
<name>A0A1N6F6C4_9FLAO</name>
<dbReference type="AlphaFoldDB" id="A0A1N6F6C4"/>
<dbReference type="RefSeq" id="WP_074229236.1">
    <property type="nucleotide sequence ID" value="NZ_FSRQ01000001.1"/>
</dbReference>
<organism evidence="1 2">
    <name type="scientific">Chryseobacterium scophthalmum</name>
    <dbReference type="NCBI Taxonomy" id="59733"/>
    <lineage>
        <taxon>Bacteria</taxon>
        <taxon>Pseudomonadati</taxon>
        <taxon>Bacteroidota</taxon>
        <taxon>Flavobacteriia</taxon>
        <taxon>Flavobacteriales</taxon>
        <taxon>Weeksellaceae</taxon>
        <taxon>Chryseobacterium group</taxon>
        <taxon>Chryseobacterium</taxon>
    </lineage>
</organism>
<evidence type="ECO:0000313" key="2">
    <source>
        <dbReference type="Proteomes" id="UP000184782"/>
    </source>
</evidence>
<dbReference type="EMBL" id="FSRQ01000001">
    <property type="protein sequence ID" value="SIN90746.1"/>
    <property type="molecule type" value="Genomic_DNA"/>
</dbReference>
<dbReference type="STRING" id="59733.SAMN05421769_1028"/>
<sequence>MKYLVFLLFVFSCSKNEEQTNCFNDRSETLNPEEKIPQTVTGILAHKPEYLQIVDLKNFRTFKEDSIYEHDFRIQASEIQKYNKDFGIFDYKFERQFICFAKQEVGDTLYSLAKNDAGYWLLKIQNRIPYAYFLGLSFNQYYINIIQEKPIIQDGFLQMEGSFAEKIKKHYSSAIEDGKLFKIELEDLIKDTDKDGYNDIFERSFGLNPNNKDSDGDGLNDLDDMNPLYKSEKNKFSELYQRALPVPFSERNYKKLYYTINFYNSDCNYFHQVDPYIRTIFVSEDKKKKTDYLSVTDVIKNKIIKITKSDKNPNLFCVYEETKSGALSYCKEFKDGKWESINAGECL</sequence>